<evidence type="ECO:0000313" key="2">
    <source>
        <dbReference type="EMBL" id="KAI5430936.1"/>
    </source>
</evidence>
<accession>A0A9D4Y5Y1</accession>
<reference evidence="2 3" key="1">
    <citation type="journal article" date="2022" name="Nat. Genet.">
        <title>Improved pea reference genome and pan-genome highlight genomic features and evolutionary characteristics.</title>
        <authorList>
            <person name="Yang T."/>
            <person name="Liu R."/>
            <person name="Luo Y."/>
            <person name="Hu S."/>
            <person name="Wang D."/>
            <person name="Wang C."/>
            <person name="Pandey M.K."/>
            <person name="Ge S."/>
            <person name="Xu Q."/>
            <person name="Li N."/>
            <person name="Li G."/>
            <person name="Huang Y."/>
            <person name="Saxena R.K."/>
            <person name="Ji Y."/>
            <person name="Li M."/>
            <person name="Yan X."/>
            <person name="He Y."/>
            <person name="Liu Y."/>
            <person name="Wang X."/>
            <person name="Xiang C."/>
            <person name="Varshney R.K."/>
            <person name="Ding H."/>
            <person name="Gao S."/>
            <person name="Zong X."/>
        </authorList>
    </citation>
    <scope>NUCLEOTIDE SEQUENCE [LARGE SCALE GENOMIC DNA]</scope>
    <source>
        <strain evidence="2 3">cv. Zhongwan 6</strain>
    </source>
</reference>
<keyword evidence="3" id="KW-1185">Reference proteome</keyword>
<evidence type="ECO:0008006" key="4">
    <source>
        <dbReference type="Google" id="ProtNLM"/>
    </source>
</evidence>
<dbReference type="Gramene" id="Psat03G0518100-T1">
    <property type="protein sequence ID" value="KAI5430936.1"/>
    <property type="gene ID" value="KIW84_035181"/>
</dbReference>
<dbReference type="AlphaFoldDB" id="A0A9D4Y5Y1"/>
<dbReference type="EMBL" id="JAMSHJ010000003">
    <property type="protein sequence ID" value="KAI5430936.1"/>
    <property type="molecule type" value="Genomic_DNA"/>
</dbReference>
<dbReference type="PANTHER" id="PTHR37610">
    <property type="entry name" value="CCHC-TYPE DOMAIN-CONTAINING PROTEIN"/>
    <property type="match status" value="1"/>
</dbReference>
<evidence type="ECO:0000313" key="3">
    <source>
        <dbReference type="Proteomes" id="UP001058974"/>
    </source>
</evidence>
<feature type="compositionally biased region" description="Polar residues" evidence="1">
    <location>
        <begin position="15"/>
        <end position="41"/>
    </location>
</feature>
<name>A0A9D4Y5Y1_PEA</name>
<organism evidence="2 3">
    <name type="scientific">Pisum sativum</name>
    <name type="common">Garden pea</name>
    <name type="synonym">Lathyrus oleraceus</name>
    <dbReference type="NCBI Taxonomy" id="3888"/>
    <lineage>
        <taxon>Eukaryota</taxon>
        <taxon>Viridiplantae</taxon>
        <taxon>Streptophyta</taxon>
        <taxon>Embryophyta</taxon>
        <taxon>Tracheophyta</taxon>
        <taxon>Spermatophyta</taxon>
        <taxon>Magnoliopsida</taxon>
        <taxon>eudicotyledons</taxon>
        <taxon>Gunneridae</taxon>
        <taxon>Pentapetalae</taxon>
        <taxon>rosids</taxon>
        <taxon>fabids</taxon>
        <taxon>Fabales</taxon>
        <taxon>Fabaceae</taxon>
        <taxon>Papilionoideae</taxon>
        <taxon>50 kb inversion clade</taxon>
        <taxon>NPAAA clade</taxon>
        <taxon>Hologalegina</taxon>
        <taxon>IRL clade</taxon>
        <taxon>Fabeae</taxon>
        <taxon>Lathyrus</taxon>
    </lineage>
</organism>
<feature type="region of interest" description="Disordered" evidence="1">
    <location>
        <begin position="1"/>
        <end position="41"/>
    </location>
</feature>
<protein>
    <recommendedName>
        <fullName evidence="4">Retrotransposon Copia-like N-terminal domain-containing protein</fullName>
    </recommendedName>
</protein>
<dbReference type="Proteomes" id="UP001058974">
    <property type="component" value="Chromosome 3"/>
</dbReference>
<dbReference type="PANTHER" id="PTHR37610:SF97">
    <property type="entry name" value="RETROTRANSPOSON GAG DOMAIN-CONTAINING PROTEIN"/>
    <property type="match status" value="1"/>
</dbReference>
<evidence type="ECO:0000256" key="1">
    <source>
        <dbReference type="SAM" id="MobiDB-lite"/>
    </source>
</evidence>
<proteinExistence type="predicted"/>
<comment type="caution">
    <text evidence="2">The sequence shown here is derived from an EMBL/GenBank/DDBJ whole genome shotgun (WGS) entry which is preliminary data.</text>
</comment>
<sequence>MASEHGGSDDDQSEQEPQSTIIPPNPAYTLNNSDNPGTPLVSSTLNDNNYHFSIWEKVDSMVMAWIINMIDPNLNGSISHASTAREIWIDLEDTNSSVMAHHMSYAERF</sequence>
<gene>
    <name evidence="2" type="ORF">KIW84_035181</name>
</gene>